<proteinExistence type="predicted"/>
<dbReference type="Proteomes" id="UP000274920">
    <property type="component" value="Unassembled WGS sequence"/>
</dbReference>
<comment type="caution">
    <text evidence="1">The sequence shown here is derived from an EMBL/GenBank/DDBJ whole genome shotgun (WGS) entry which is preliminary data.</text>
</comment>
<organism evidence="1 2">
    <name type="scientific">Schaedlerella arabinosiphila</name>
    <dbReference type="NCBI Taxonomy" id="2044587"/>
    <lineage>
        <taxon>Bacteria</taxon>
        <taxon>Bacillati</taxon>
        <taxon>Bacillota</taxon>
        <taxon>Clostridia</taxon>
        <taxon>Lachnospirales</taxon>
        <taxon>Lachnospiraceae</taxon>
        <taxon>Schaedlerella</taxon>
    </lineage>
</organism>
<dbReference type="EMBL" id="RHJS01000002">
    <property type="protein sequence ID" value="RRK34649.1"/>
    <property type="molecule type" value="Genomic_DNA"/>
</dbReference>
<keyword evidence="2" id="KW-1185">Reference proteome</keyword>
<protein>
    <recommendedName>
        <fullName evidence="3">C-methyltransferase domain-containing protein</fullName>
    </recommendedName>
</protein>
<evidence type="ECO:0000313" key="2">
    <source>
        <dbReference type="Proteomes" id="UP000274920"/>
    </source>
</evidence>
<evidence type="ECO:0008006" key="3">
    <source>
        <dbReference type="Google" id="ProtNLM"/>
    </source>
</evidence>
<dbReference type="AlphaFoldDB" id="A0A3R8KYN2"/>
<accession>A0A3R8KYN2</accession>
<gene>
    <name evidence="1" type="ORF">EBB54_27405</name>
</gene>
<dbReference type="RefSeq" id="WP_125129740.1">
    <property type="nucleotide sequence ID" value="NZ_RHJS01000002.1"/>
</dbReference>
<evidence type="ECO:0000313" key="1">
    <source>
        <dbReference type="EMBL" id="RRK34649.1"/>
    </source>
</evidence>
<sequence length="136" mass="15693">MNRELRKAKNLSDKHLMLFLLMNEWLKAKQRDRSVEEYLLKAGYKEIAVYGVSYVGQRFCDELQGSRSIKIRYCIDQKGSGSYKGYDIRPLTGKNEDVDAVIVTPIFYFEEIKSQIEKVVTAEVISIEEIIYGLVG</sequence>
<reference evidence="1" key="1">
    <citation type="submission" date="2018-10" db="EMBL/GenBank/DDBJ databases">
        <title>Schaedlerella arabinophila gen. nov. sp. nov., isolated from the mouse intestinal tract and comparative analysis with the genome of the closely related altered Schaedler flora strain ASF502.</title>
        <authorList>
            <person name="Miyake S."/>
            <person name="Soh M."/>
            <person name="Seedorf H."/>
        </authorList>
    </citation>
    <scope>NUCLEOTIDE SEQUENCE [LARGE SCALE GENOMIC DNA]</scope>
    <source>
        <strain evidence="1">DSM 106076</strain>
    </source>
</reference>
<name>A0A3R8KYN2_9FIRM</name>